<dbReference type="AlphaFoldDB" id="A0A1H0RJ68"/>
<evidence type="ECO:0000256" key="5">
    <source>
        <dbReference type="ARBA" id="ARBA00050607"/>
    </source>
</evidence>
<comment type="function">
    <text evidence="8 15">Functions in the N-end rule pathway of protein degradation where it conjugates Leu, Phe and, less efficiently, Met from aminoacyl-tRNAs to the N-termini of proteins containing an N-terminal arginine or lysine.</text>
</comment>
<dbReference type="NCBIfam" id="TIGR00667">
    <property type="entry name" value="aat"/>
    <property type="match status" value="1"/>
</dbReference>
<evidence type="ECO:0000256" key="10">
    <source>
        <dbReference type="ARBA" id="ARBA00066767"/>
    </source>
</evidence>
<dbReference type="InterPro" id="IPR042203">
    <property type="entry name" value="Leu/Phe-tRNA_Trfase_C"/>
</dbReference>
<evidence type="ECO:0000256" key="12">
    <source>
        <dbReference type="ARBA" id="ARBA00077136"/>
    </source>
</evidence>
<dbReference type="FunFam" id="3.30.70.3550:FF:000001">
    <property type="entry name" value="Leucyl/phenylalanyl-tRNA--protein transferase"/>
    <property type="match status" value="1"/>
</dbReference>
<reference evidence="16 19" key="2">
    <citation type="submission" date="2020-08" db="EMBL/GenBank/DDBJ databases">
        <title>Clostridia isolated from Swiss meat.</title>
        <authorList>
            <person name="Wambui J."/>
            <person name="Stevens M.J.A."/>
            <person name="Stephan R."/>
        </authorList>
    </citation>
    <scope>NUCLEOTIDE SEQUENCE [LARGE SCALE GENOMIC DNA]</scope>
    <source>
        <strain evidence="16 19">CM001</strain>
    </source>
</reference>
<evidence type="ECO:0000256" key="15">
    <source>
        <dbReference type="HAMAP-Rule" id="MF_00688"/>
    </source>
</evidence>
<comment type="catalytic activity">
    <reaction evidence="7 15">
        <text>N-terminal L-lysyl-[protein] + L-leucyl-tRNA(Leu) = N-terminal L-leucyl-L-lysyl-[protein] + tRNA(Leu) + H(+)</text>
        <dbReference type="Rhea" id="RHEA:12340"/>
        <dbReference type="Rhea" id="RHEA-COMP:9613"/>
        <dbReference type="Rhea" id="RHEA-COMP:9622"/>
        <dbReference type="Rhea" id="RHEA-COMP:12670"/>
        <dbReference type="Rhea" id="RHEA-COMP:12671"/>
        <dbReference type="ChEBI" id="CHEBI:15378"/>
        <dbReference type="ChEBI" id="CHEBI:65249"/>
        <dbReference type="ChEBI" id="CHEBI:78442"/>
        <dbReference type="ChEBI" id="CHEBI:78494"/>
        <dbReference type="ChEBI" id="CHEBI:133043"/>
        <dbReference type="EC" id="2.3.2.6"/>
    </reaction>
</comment>
<gene>
    <name evidence="15" type="primary">aat</name>
    <name evidence="16" type="ORF">H7E68_10915</name>
    <name evidence="17" type="ORF">SAMN04488529_103216</name>
</gene>
<proteinExistence type="inferred from homology"/>
<dbReference type="EC" id="2.3.2.6" evidence="10 15"/>
<organism evidence="17 18">
    <name type="scientific">Clostridium gasigenes</name>
    <dbReference type="NCBI Taxonomy" id="94869"/>
    <lineage>
        <taxon>Bacteria</taxon>
        <taxon>Bacillati</taxon>
        <taxon>Bacillota</taxon>
        <taxon>Clostridia</taxon>
        <taxon>Eubacteriales</taxon>
        <taxon>Clostridiaceae</taxon>
        <taxon>Clostridium</taxon>
    </lineage>
</organism>
<evidence type="ECO:0000256" key="13">
    <source>
        <dbReference type="ARBA" id="ARBA00077165"/>
    </source>
</evidence>
<comment type="subcellular location">
    <subcellularLocation>
        <location evidence="1 15">Cytoplasm</location>
    </subcellularLocation>
</comment>
<evidence type="ECO:0000256" key="9">
    <source>
        <dbReference type="ARBA" id="ARBA00061535"/>
    </source>
</evidence>
<keyword evidence="18" id="KW-1185">Reference proteome</keyword>
<evidence type="ECO:0000313" key="18">
    <source>
        <dbReference type="Proteomes" id="UP000198597"/>
    </source>
</evidence>
<dbReference type="Pfam" id="PF03588">
    <property type="entry name" value="Leu_Phe_trans"/>
    <property type="match status" value="1"/>
</dbReference>
<evidence type="ECO:0000256" key="6">
    <source>
        <dbReference type="ARBA" id="ARBA00050652"/>
    </source>
</evidence>
<evidence type="ECO:0000256" key="8">
    <source>
        <dbReference type="ARBA" id="ARBA00054043"/>
    </source>
</evidence>
<keyword evidence="4 15" id="KW-0012">Acyltransferase</keyword>
<dbReference type="EMBL" id="JACKWY010000005">
    <property type="protein sequence ID" value="MBB6715239.1"/>
    <property type="molecule type" value="Genomic_DNA"/>
</dbReference>
<comment type="similarity">
    <text evidence="9 15">Belongs to the L/F-transferase family.</text>
</comment>
<evidence type="ECO:0000256" key="1">
    <source>
        <dbReference type="ARBA" id="ARBA00004496"/>
    </source>
</evidence>
<keyword evidence="2 15" id="KW-0963">Cytoplasm</keyword>
<dbReference type="GO" id="GO:0008914">
    <property type="term" value="F:leucyl-tRNA--protein transferase activity"/>
    <property type="evidence" value="ECO:0007669"/>
    <property type="project" value="UniProtKB-UniRule"/>
</dbReference>
<dbReference type="GO" id="GO:0030163">
    <property type="term" value="P:protein catabolic process"/>
    <property type="evidence" value="ECO:0007669"/>
    <property type="project" value="UniProtKB-UniRule"/>
</dbReference>
<keyword evidence="3 15" id="KW-0808">Transferase</keyword>
<dbReference type="InterPro" id="IPR016181">
    <property type="entry name" value="Acyl_CoA_acyltransferase"/>
</dbReference>
<dbReference type="STRING" id="94869.SAMN04488529_103216"/>
<evidence type="ECO:0000256" key="14">
    <source>
        <dbReference type="ARBA" id="ARBA00083640"/>
    </source>
</evidence>
<dbReference type="PANTHER" id="PTHR30098">
    <property type="entry name" value="LEUCYL/PHENYLALANYL-TRNA--PROTEIN TRANSFERASE"/>
    <property type="match status" value="1"/>
</dbReference>
<accession>A0A1H0RJ68</accession>
<protein>
    <recommendedName>
        <fullName evidence="11 15">Leucyl/phenylalanyl-tRNA--protein transferase</fullName>
        <ecNumber evidence="10 15">2.3.2.6</ecNumber>
    </recommendedName>
    <alternativeName>
        <fullName evidence="12 15">L/F-transferase</fullName>
    </alternativeName>
    <alternativeName>
        <fullName evidence="13 15">Leucyltransferase</fullName>
    </alternativeName>
    <alternativeName>
        <fullName evidence="14 15">Phenyalanyltransferase</fullName>
    </alternativeName>
</protein>
<dbReference type="HAMAP" id="MF_00688">
    <property type="entry name" value="Leu_Phe_trans"/>
    <property type="match status" value="1"/>
</dbReference>
<evidence type="ECO:0000256" key="3">
    <source>
        <dbReference type="ARBA" id="ARBA00022679"/>
    </source>
</evidence>
<dbReference type="RefSeq" id="WP_089968205.1">
    <property type="nucleotide sequence ID" value="NZ_FNJM01000003.1"/>
</dbReference>
<dbReference type="PANTHER" id="PTHR30098:SF2">
    <property type="entry name" value="LEUCYL_PHENYLALANYL-TRNA--PROTEIN TRANSFERASE"/>
    <property type="match status" value="1"/>
</dbReference>
<dbReference type="EMBL" id="FNJM01000003">
    <property type="protein sequence ID" value="SDP29491.1"/>
    <property type="molecule type" value="Genomic_DNA"/>
</dbReference>
<comment type="catalytic activity">
    <reaction evidence="5 15">
        <text>L-phenylalanyl-tRNA(Phe) + an N-terminal L-alpha-aminoacyl-[protein] = an N-terminal L-phenylalanyl-L-alpha-aminoacyl-[protein] + tRNA(Phe)</text>
        <dbReference type="Rhea" id="RHEA:43632"/>
        <dbReference type="Rhea" id="RHEA-COMP:9668"/>
        <dbReference type="Rhea" id="RHEA-COMP:9699"/>
        <dbReference type="Rhea" id="RHEA-COMP:10636"/>
        <dbReference type="Rhea" id="RHEA-COMP:10637"/>
        <dbReference type="ChEBI" id="CHEBI:78442"/>
        <dbReference type="ChEBI" id="CHEBI:78531"/>
        <dbReference type="ChEBI" id="CHEBI:78597"/>
        <dbReference type="ChEBI" id="CHEBI:83561"/>
        <dbReference type="EC" id="2.3.2.6"/>
    </reaction>
</comment>
<evidence type="ECO:0000313" key="17">
    <source>
        <dbReference type="EMBL" id="SDP29491.1"/>
    </source>
</evidence>
<dbReference type="Proteomes" id="UP000585258">
    <property type="component" value="Unassembled WGS sequence"/>
</dbReference>
<evidence type="ECO:0000256" key="4">
    <source>
        <dbReference type="ARBA" id="ARBA00023315"/>
    </source>
</evidence>
<name>A0A1H0RJ68_9CLOT</name>
<dbReference type="SUPFAM" id="SSF55729">
    <property type="entry name" value="Acyl-CoA N-acyltransferases (Nat)"/>
    <property type="match status" value="1"/>
</dbReference>
<dbReference type="GO" id="GO:0005737">
    <property type="term" value="C:cytoplasm"/>
    <property type="evidence" value="ECO:0007669"/>
    <property type="project" value="UniProtKB-SubCell"/>
</dbReference>
<comment type="catalytic activity">
    <reaction evidence="6 15">
        <text>N-terminal L-arginyl-[protein] + L-leucyl-tRNA(Leu) = N-terminal L-leucyl-L-arginyl-[protein] + tRNA(Leu) + H(+)</text>
        <dbReference type="Rhea" id="RHEA:50416"/>
        <dbReference type="Rhea" id="RHEA-COMP:9613"/>
        <dbReference type="Rhea" id="RHEA-COMP:9622"/>
        <dbReference type="Rhea" id="RHEA-COMP:12672"/>
        <dbReference type="Rhea" id="RHEA-COMP:12673"/>
        <dbReference type="ChEBI" id="CHEBI:15378"/>
        <dbReference type="ChEBI" id="CHEBI:64719"/>
        <dbReference type="ChEBI" id="CHEBI:78442"/>
        <dbReference type="ChEBI" id="CHEBI:78494"/>
        <dbReference type="ChEBI" id="CHEBI:133044"/>
        <dbReference type="EC" id="2.3.2.6"/>
    </reaction>
</comment>
<dbReference type="InterPro" id="IPR042221">
    <property type="entry name" value="Leu/Phe-tRNA_Trfase_N"/>
</dbReference>
<evidence type="ECO:0000313" key="16">
    <source>
        <dbReference type="EMBL" id="MBB6715239.1"/>
    </source>
</evidence>
<evidence type="ECO:0000256" key="7">
    <source>
        <dbReference type="ARBA" id="ARBA00051538"/>
    </source>
</evidence>
<dbReference type="OrthoDB" id="9790282at2"/>
<dbReference type="Gene3D" id="3.40.630.70">
    <property type="entry name" value="Leucyl/phenylalanyl-tRNA-protein transferase, C-terminal domain"/>
    <property type="match status" value="1"/>
</dbReference>
<dbReference type="Gene3D" id="3.30.70.3550">
    <property type="entry name" value="Leucyl/phenylalanyl-tRNA-protein transferase, N-terminal domain"/>
    <property type="match status" value="1"/>
</dbReference>
<reference evidence="17 18" key="1">
    <citation type="submission" date="2016-10" db="EMBL/GenBank/DDBJ databases">
        <authorList>
            <person name="de Groot N.N."/>
        </authorList>
    </citation>
    <scope>NUCLEOTIDE SEQUENCE [LARGE SCALE GENOMIC DNA]</scope>
    <source>
        <strain evidence="17 18">DSM 12272</strain>
    </source>
</reference>
<sequence length="212" mass="24637">MTIYKLDERIAFPYPEYAEEDGLLAVGGDLSMDRLLLAYENGIFPWYNEGEEILWWCPKERYIIRPDKVHISKTMKRIINSGEFKVTFNNDFYGVITSCKEIRENEEGTWITDDMRNAYLNLFNNGYASSVEVYKDEELVGGIYGVKIGKCFFGESMFSRVSNGSKMALIALCEKLEEEDFKFLDCQFHTEHLESMGGESINWNEFTGMLKY</sequence>
<dbReference type="Proteomes" id="UP000198597">
    <property type="component" value="Unassembled WGS sequence"/>
</dbReference>
<evidence type="ECO:0000313" key="19">
    <source>
        <dbReference type="Proteomes" id="UP000585258"/>
    </source>
</evidence>
<evidence type="ECO:0000256" key="11">
    <source>
        <dbReference type="ARBA" id="ARBA00074372"/>
    </source>
</evidence>
<evidence type="ECO:0000256" key="2">
    <source>
        <dbReference type="ARBA" id="ARBA00022490"/>
    </source>
</evidence>
<dbReference type="InterPro" id="IPR004616">
    <property type="entry name" value="Leu/Phe-tRNA_Trfase"/>
</dbReference>